<accession>A0A9W5Y997</accession>
<dbReference type="RefSeq" id="WP_281815161.1">
    <property type="nucleotide sequence ID" value="NZ_BRLB01000004.1"/>
</dbReference>
<organism evidence="2 3">
    <name type="scientific">Vallitalea longa</name>
    <dbReference type="NCBI Taxonomy" id="2936439"/>
    <lineage>
        <taxon>Bacteria</taxon>
        <taxon>Bacillati</taxon>
        <taxon>Bacillota</taxon>
        <taxon>Clostridia</taxon>
        <taxon>Lachnospirales</taxon>
        <taxon>Vallitaleaceae</taxon>
        <taxon>Vallitalea</taxon>
    </lineage>
</organism>
<keyword evidence="1" id="KW-0812">Transmembrane</keyword>
<evidence type="ECO:0000313" key="2">
    <source>
        <dbReference type="EMBL" id="GKX29605.1"/>
    </source>
</evidence>
<gene>
    <name evidence="2" type="ORF">SH1V18_20850</name>
</gene>
<dbReference type="EMBL" id="BRLB01000004">
    <property type="protein sequence ID" value="GKX29605.1"/>
    <property type="molecule type" value="Genomic_DNA"/>
</dbReference>
<name>A0A9W5Y997_9FIRM</name>
<evidence type="ECO:0000313" key="3">
    <source>
        <dbReference type="Proteomes" id="UP001144256"/>
    </source>
</evidence>
<dbReference type="Proteomes" id="UP001144256">
    <property type="component" value="Unassembled WGS sequence"/>
</dbReference>
<keyword evidence="3" id="KW-1185">Reference proteome</keyword>
<comment type="caution">
    <text evidence="2">The sequence shown here is derived from an EMBL/GenBank/DDBJ whole genome shotgun (WGS) entry which is preliminary data.</text>
</comment>
<proteinExistence type="predicted"/>
<protein>
    <submittedName>
        <fullName evidence="2">Uncharacterized protein</fullName>
    </submittedName>
</protein>
<keyword evidence="1" id="KW-0472">Membrane</keyword>
<keyword evidence="1" id="KW-1133">Transmembrane helix</keyword>
<dbReference type="AlphaFoldDB" id="A0A9W5Y997"/>
<evidence type="ECO:0000256" key="1">
    <source>
        <dbReference type="SAM" id="Phobius"/>
    </source>
</evidence>
<sequence length="145" mass="16994">MNKIKKHFIIGIIILILVLCTSTYLWYKTRPLYLPKQIDSIIIEYGQYTYTSNDPLFIENLLEVCDIRDWKKADKPKGDLAPEFHIVINNIYLLSFTSFDNEDIGFCVASNKEHTTNILYGGGYRFSIHLYNRIKEYTISKIDNN</sequence>
<feature type="transmembrane region" description="Helical" evidence="1">
    <location>
        <begin position="7"/>
        <end position="27"/>
    </location>
</feature>
<reference evidence="2" key="1">
    <citation type="submission" date="2022-06" db="EMBL/GenBank/DDBJ databases">
        <title>Vallitalea longa sp. nov., an anaerobic bacterium isolated from marine sediment.</title>
        <authorList>
            <person name="Hirano S."/>
            <person name="Terahara T."/>
            <person name="Mori K."/>
            <person name="Hamada M."/>
            <person name="Matsumoto R."/>
            <person name="Kobayashi T."/>
        </authorList>
    </citation>
    <scope>NUCLEOTIDE SEQUENCE</scope>
    <source>
        <strain evidence="2">SH18-1</strain>
    </source>
</reference>